<keyword evidence="1" id="KW-0479">Metal-binding</keyword>
<dbReference type="Gene3D" id="1.20.58.480">
    <property type="match status" value="1"/>
</dbReference>
<keyword evidence="1 2" id="KW-0223">Dioxygenase</keyword>
<feature type="binding site" evidence="1">
    <location>
        <position position="127"/>
    </location>
    <ligand>
        <name>substrate</name>
    </ligand>
</feature>
<keyword evidence="1" id="KW-0560">Oxidoreductase</keyword>
<keyword evidence="1" id="KW-0408">Iron</keyword>
<comment type="subunit">
    <text evidence="1">Homotetramer.</text>
</comment>
<dbReference type="Proteomes" id="UP000238312">
    <property type="component" value="Unassembled WGS sequence"/>
</dbReference>
<reference evidence="2 3" key="1">
    <citation type="submission" date="2018-03" db="EMBL/GenBank/DDBJ databases">
        <title>Genomic Encyclopedia of Type Strains, Phase III (KMG-III): the genomes of soil and plant-associated and newly described type strains.</title>
        <authorList>
            <person name="Whitman W."/>
        </authorList>
    </citation>
    <scope>NUCLEOTIDE SEQUENCE [LARGE SCALE GENOMIC DNA]</scope>
    <source>
        <strain evidence="2 3">CGMCC 4.7104</strain>
    </source>
</reference>
<dbReference type="SUPFAM" id="SSF140959">
    <property type="entry name" value="Indolic compounds 2,3-dioxygenase-like"/>
    <property type="match status" value="1"/>
</dbReference>
<evidence type="ECO:0000256" key="1">
    <source>
        <dbReference type="HAMAP-Rule" id="MF_01972"/>
    </source>
</evidence>
<accession>A0A2T0M651</accession>
<comment type="catalytic activity">
    <reaction evidence="1">
        <text>L-tryptophan + O2 = N-formyl-L-kynurenine</text>
        <dbReference type="Rhea" id="RHEA:24536"/>
        <dbReference type="ChEBI" id="CHEBI:15379"/>
        <dbReference type="ChEBI" id="CHEBI:57912"/>
        <dbReference type="ChEBI" id="CHEBI:58629"/>
        <dbReference type="EC" id="1.13.11.11"/>
    </reaction>
</comment>
<comment type="pathway">
    <text evidence="1">Amino-acid degradation; L-tryptophan degradation via kynurenine pathway; L-kynurenine from L-tryptophan: step 1/2.</text>
</comment>
<gene>
    <name evidence="1" type="primary">kynA</name>
    <name evidence="2" type="ORF">B0I32_12987</name>
</gene>
<sequence length="300" mass="33342">MKTTGRVRPVSAAERAERARMSGGLPTLEFEREIPYDAYVRTDVLHDLQRPLTDAPGEMSFLVITQVMELYFNLVAHELLAARESLRADRVRDAVAALRRTALHLEAANAGWLGLRWMTPADFNSFRDRLGEASGLQSGMYRLVEFRLGLKSEALLRPFRGGAREEALRRAFDEPSVWDAATALLARRGHDLPAAVLGRDFGAEYEPHEAVERAWVRVYQDDAAADLEGDAVGGDGLRALGDALAEVSERFGDWRYQHVAAVRRAMGAKPGSGGSNGLAWLERSMARVVFPELWSARTYM</sequence>
<dbReference type="InterPro" id="IPR004981">
    <property type="entry name" value="Trp_2_3_dOase"/>
</dbReference>
<dbReference type="RefSeq" id="WP_106251224.1">
    <property type="nucleotide sequence ID" value="NZ_PVNG01000029.1"/>
</dbReference>
<dbReference type="GO" id="GO:0019441">
    <property type="term" value="P:L-tryptophan catabolic process to kynurenine"/>
    <property type="evidence" value="ECO:0007669"/>
    <property type="project" value="UniProtKB-UniRule"/>
</dbReference>
<keyword evidence="1" id="KW-0349">Heme</keyword>
<comment type="function">
    <text evidence="1">Heme-dependent dioxygenase that catalyzes the oxidative cleavage of the L-tryptophan (L-Trp) pyrrole ring and converts L-tryptophan to N-formyl-L-kynurenine. Catalyzes the oxidative cleavage of the indole moiety.</text>
</comment>
<proteinExistence type="inferred from homology"/>
<dbReference type="AlphaFoldDB" id="A0A2T0M651"/>
<dbReference type="GO" id="GO:0019442">
    <property type="term" value="P:L-tryptophan catabolic process to acetyl-CoA"/>
    <property type="evidence" value="ECO:0007669"/>
    <property type="project" value="TreeGrafter"/>
</dbReference>
<name>A0A2T0M651_9ACTN</name>
<evidence type="ECO:0000313" key="3">
    <source>
        <dbReference type="Proteomes" id="UP000238312"/>
    </source>
</evidence>
<dbReference type="PANTHER" id="PTHR10138:SF0">
    <property type="entry name" value="TRYPTOPHAN 2,3-DIOXYGENASE"/>
    <property type="match status" value="1"/>
</dbReference>
<dbReference type="EC" id="1.13.11.11" evidence="1"/>
<comment type="cofactor">
    <cofactor evidence="1">
        <name>heme</name>
        <dbReference type="ChEBI" id="CHEBI:30413"/>
    </cofactor>
    <text evidence="1">Binds 1 heme group per subunit.</text>
</comment>
<dbReference type="PANTHER" id="PTHR10138">
    <property type="entry name" value="TRYPTOPHAN 2,3-DIOXYGENASE"/>
    <property type="match status" value="1"/>
</dbReference>
<dbReference type="GO" id="GO:0004833">
    <property type="term" value="F:L-tryptophan 2,3-dioxygenase activity"/>
    <property type="evidence" value="ECO:0007669"/>
    <property type="project" value="UniProtKB-UniRule"/>
</dbReference>
<dbReference type="InterPro" id="IPR037217">
    <property type="entry name" value="Trp/Indoleamine_2_3_dOase-like"/>
</dbReference>
<dbReference type="EMBL" id="PVNG01000029">
    <property type="protein sequence ID" value="PRX52969.1"/>
    <property type="molecule type" value="Genomic_DNA"/>
</dbReference>
<protein>
    <recommendedName>
        <fullName evidence="1">Tryptophan 2,3-dioxygenase</fullName>
        <shortName evidence="1">TDO</shortName>
        <ecNumber evidence="1">1.13.11.11</ecNumber>
    </recommendedName>
    <alternativeName>
        <fullName evidence="1">Tryptamin 2,3-dioxygenase</fullName>
    </alternativeName>
    <alternativeName>
        <fullName evidence="1">Tryptophan oxygenase</fullName>
        <shortName evidence="1">TO</shortName>
        <shortName evidence="1">TRPO</shortName>
    </alternativeName>
    <alternativeName>
        <fullName evidence="1">Tryptophan pyrrolase</fullName>
    </alternativeName>
    <alternativeName>
        <fullName evidence="1">Tryptophanase</fullName>
    </alternativeName>
</protein>
<feature type="binding site" description="axial binding residue" evidence="1">
    <location>
        <position position="258"/>
    </location>
    <ligand>
        <name>heme</name>
        <dbReference type="ChEBI" id="CHEBI:30413"/>
    </ligand>
    <ligandPart>
        <name>Fe</name>
        <dbReference type="ChEBI" id="CHEBI:18248"/>
    </ligandPart>
</feature>
<dbReference type="Pfam" id="PF03301">
    <property type="entry name" value="Trp_dioxygenase"/>
    <property type="match status" value="2"/>
</dbReference>
<comment type="caution">
    <text evidence="1">Lacks conserved residue(s) required for the propagation of feature annotation.</text>
</comment>
<dbReference type="GO" id="GO:0020037">
    <property type="term" value="F:heme binding"/>
    <property type="evidence" value="ECO:0007669"/>
    <property type="project" value="UniProtKB-UniRule"/>
</dbReference>
<dbReference type="OrthoDB" id="9776847at2"/>
<comment type="caution">
    <text evidence="2">The sequence shown here is derived from an EMBL/GenBank/DDBJ whole genome shotgun (WGS) entry which is preliminary data.</text>
</comment>
<keyword evidence="1" id="KW-0823">Tryptophan catabolism</keyword>
<comment type="similarity">
    <text evidence="1">Belongs to the tryptophan 2,3-dioxygenase family.</text>
</comment>
<dbReference type="UniPathway" id="UPA00333">
    <property type="reaction ID" value="UER00453"/>
</dbReference>
<keyword evidence="3" id="KW-1185">Reference proteome</keyword>
<dbReference type="HAMAP" id="MF_01972">
    <property type="entry name" value="T23O"/>
    <property type="match status" value="1"/>
</dbReference>
<organism evidence="2 3">
    <name type="scientific">Nonomuraea fuscirosea</name>
    <dbReference type="NCBI Taxonomy" id="1291556"/>
    <lineage>
        <taxon>Bacteria</taxon>
        <taxon>Bacillati</taxon>
        <taxon>Actinomycetota</taxon>
        <taxon>Actinomycetes</taxon>
        <taxon>Streptosporangiales</taxon>
        <taxon>Streptosporangiaceae</taxon>
        <taxon>Nonomuraea</taxon>
    </lineage>
</organism>
<dbReference type="GO" id="GO:0046872">
    <property type="term" value="F:metal ion binding"/>
    <property type="evidence" value="ECO:0007669"/>
    <property type="project" value="UniProtKB-KW"/>
</dbReference>
<evidence type="ECO:0000313" key="2">
    <source>
        <dbReference type="EMBL" id="PRX52969.1"/>
    </source>
</evidence>